<organism evidence="1 2">
    <name type="scientific">Hydrobacter penzbergensis</name>
    <dbReference type="NCBI Taxonomy" id="1235997"/>
    <lineage>
        <taxon>Bacteria</taxon>
        <taxon>Pseudomonadati</taxon>
        <taxon>Bacteroidota</taxon>
        <taxon>Chitinophagia</taxon>
        <taxon>Chitinophagales</taxon>
        <taxon>Chitinophagaceae</taxon>
        <taxon>Hydrobacter</taxon>
    </lineage>
</organism>
<dbReference type="AlphaFoldDB" id="A0A8X8IF14"/>
<proteinExistence type="predicted"/>
<keyword evidence="2" id="KW-1185">Reference proteome</keyword>
<dbReference type="EMBL" id="FNNO01000006">
    <property type="protein sequence ID" value="SDW83925.1"/>
    <property type="molecule type" value="Genomic_DNA"/>
</dbReference>
<reference evidence="1 2" key="1">
    <citation type="submission" date="2016-10" db="EMBL/GenBank/DDBJ databases">
        <authorList>
            <person name="Varghese N."/>
            <person name="Submissions S."/>
        </authorList>
    </citation>
    <scope>NUCLEOTIDE SEQUENCE [LARGE SCALE GENOMIC DNA]</scope>
    <source>
        <strain evidence="1 2">DSM 25353</strain>
    </source>
</reference>
<comment type="caution">
    <text evidence="1">The sequence shown here is derived from an EMBL/GenBank/DDBJ whole genome shotgun (WGS) entry which is preliminary data.</text>
</comment>
<name>A0A8X8IF14_9BACT</name>
<gene>
    <name evidence="1" type="ORF">SAMN05444410_10697</name>
</gene>
<dbReference type="Proteomes" id="UP000198711">
    <property type="component" value="Unassembled WGS sequence"/>
</dbReference>
<sequence>MKYIILFCIVFFSFQLESKSQSPINRSKVTTNVEDWEFIGYSGGENKYYLWKRYIEAWKDAENNQFVKTWFKVIINKFHFKEKVYTNATIKQMIEIAFIDRKMKIDRFVVYDSNGSIIEDTKFEFSDWEDIVPDSMQEVMLGKAYEIYNFHW</sequence>
<evidence type="ECO:0000313" key="2">
    <source>
        <dbReference type="Proteomes" id="UP000198711"/>
    </source>
</evidence>
<protein>
    <submittedName>
        <fullName evidence="1">Uncharacterized protein</fullName>
    </submittedName>
</protein>
<dbReference type="RefSeq" id="WP_092723564.1">
    <property type="nucleotide sequence ID" value="NZ_FNNO01000006.1"/>
</dbReference>
<accession>A0A8X8IF14</accession>
<evidence type="ECO:0000313" key="1">
    <source>
        <dbReference type="EMBL" id="SDW83925.1"/>
    </source>
</evidence>